<organism evidence="15 16">
    <name type="scientific">Coniophora puteana (strain RWD-64-598)</name>
    <name type="common">Brown rot fungus</name>
    <dbReference type="NCBI Taxonomy" id="741705"/>
    <lineage>
        <taxon>Eukaryota</taxon>
        <taxon>Fungi</taxon>
        <taxon>Dikarya</taxon>
        <taxon>Basidiomycota</taxon>
        <taxon>Agaricomycotina</taxon>
        <taxon>Agaricomycetes</taxon>
        <taxon>Agaricomycetidae</taxon>
        <taxon>Boletales</taxon>
        <taxon>Coniophorineae</taxon>
        <taxon>Coniophoraceae</taxon>
        <taxon>Coniophora</taxon>
    </lineage>
</organism>
<dbReference type="UniPathway" id="UPA00057">
    <property type="reaction ID" value="UER00099"/>
</dbReference>
<dbReference type="GO" id="GO:0005524">
    <property type="term" value="F:ATP binding"/>
    <property type="evidence" value="ECO:0007669"/>
    <property type="project" value="UniProtKB-UniRule"/>
</dbReference>
<keyword evidence="10 13" id="KW-0443">Lipid metabolism</keyword>
<keyword evidence="16" id="KW-1185">Reference proteome</keyword>
<dbReference type="OMA" id="LVIHRTM"/>
<dbReference type="SUPFAM" id="SSF54211">
    <property type="entry name" value="Ribosomal protein S5 domain 2-like"/>
    <property type="match status" value="1"/>
</dbReference>
<dbReference type="InterPro" id="IPR006204">
    <property type="entry name" value="GHMP_kinase_N_dom"/>
</dbReference>
<dbReference type="InterPro" id="IPR016005">
    <property type="entry name" value="Erg8"/>
</dbReference>
<keyword evidence="5 13" id="KW-0808">Transferase</keyword>
<dbReference type="InterPro" id="IPR020568">
    <property type="entry name" value="Ribosomal_Su5_D2-typ_SF"/>
</dbReference>
<evidence type="ECO:0000256" key="8">
    <source>
        <dbReference type="ARBA" id="ARBA00022840"/>
    </source>
</evidence>
<comment type="pathway">
    <text evidence="1 13">Isoprenoid biosynthesis; isopentenyl diphosphate biosynthesis via mevalonate pathway; isopentenyl diphosphate from (R)-mevalonate: step 2/3.</text>
</comment>
<evidence type="ECO:0000256" key="12">
    <source>
        <dbReference type="ARBA" id="ARBA00029326"/>
    </source>
</evidence>
<dbReference type="InterPro" id="IPR014721">
    <property type="entry name" value="Ribsml_uS5_D2-typ_fold_subgr"/>
</dbReference>
<evidence type="ECO:0000256" key="5">
    <source>
        <dbReference type="ARBA" id="ARBA00022679"/>
    </source>
</evidence>
<keyword evidence="8" id="KW-0067">ATP-binding</keyword>
<evidence type="ECO:0000256" key="9">
    <source>
        <dbReference type="ARBA" id="ARBA00022955"/>
    </source>
</evidence>
<keyword evidence="9 13" id="KW-0752">Steroid biosynthesis</keyword>
<dbReference type="AlphaFoldDB" id="A0A5M3MWS7"/>
<keyword evidence="6" id="KW-0547">Nucleotide-binding</keyword>
<comment type="similarity">
    <text evidence="2 13">Belongs to the GHMP kinase family. Mevalonate kinase subfamily.</text>
</comment>
<evidence type="ECO:0000256" key="3">
    <source>
        <dbReference type="ARBA" id="ARBA00012958"/>
    </source>
</evidence>
<reference evidence="16" key="1">
    <citation type="journal article" date="2012" name="Science">
        <title>The Paleozoic origin of enzymatic lignin decomposition reconstructed from 31 fungal genomes.</title>
        <authorList>
            <person name="Floudas D."/>
            <person name="Binder M."/>
            <person name="Riley R."/>
            <person name="Barry K."/>
            <person name="Blanchette R.A."/>
            <person name="Henrissat B."/>
            <person name="Martinez A.T."/>
            <person name="Otillar R."/>
            <person name="Spatafora J.W."/>
            <person name="Yadav J.S."/>
            <person name="Aerts A."/>
            <person name="Benoit I."/>
            <person name="Boyd A."/>
            <person name="Carlson A."/>
            <person name="Copeland A."/>
            <person name="Coutinho P.M."/>
            <person name="de Vries R.P."/>
            <person name="Ferreira P."/>
            <person name="Findley K."/>
            <person name="Foster B."/>
            <person name="Gaskell J."/>
            <person name="Glotzer D."/>
            <person name="Gorecki P."/>
            <person name="Heitman J."/>
            <person name="Hesse C."/>
            <person name="Hori C."/>
            <person name="Igarashi K."/>
            <person name="Jurgens J.A."/>
            <person name="Kallen N."/>
            <person name="Kersten P."/>
            <person name="Kohler A."/>
            <person name="Kuees U."/>
            <person name="Kumar T.K.A."/>
            <person name="Kuo A."/>
            <person name="LaButti K."/>
            <person name="Larrondo L.F."/>
            <person name="Lindquist E."/>
            <person name="Ling A."/>
            <person name="Lombard V."/>
            <person name="Lucas S."/>
            <person name="Lundell T."/>
            <person name="Martin R."/>
            <person name="McLaughlin D.J."/>
            <person name="Morgenstern I."/>
            <person name="Morin E."/>
            <person name="Murat C."/>
            <person name="Nagy L.G."/>
            <person name="Nolan M."/>
            <person name="Ohm R.A."/>
            <person name="Patyshakuliyeva A."/>
            <person name="Rokas A."/>
            <person name="Ruiz-Duenas F.J."/>
            <person name="Sabat G."/>
            <person name="Salamov A."/>
            <person name="Samejima M."/>
            <person name="Schmutz J."/>
            <person name="Slot J.C."/>
            <person name="St John F."/>
            <person name="Stenlid J."/>
            <person name="Sun H."/>
            <person name="Sun S."/>
            <person name="Syed K."/>
            <person name="Tsang A."/>
            <person name="Wiebenga A."/>
            <person name="Young D."/>
            <person name="Pisabarro A."/>
            <person name="Eastwood D.C."/>
            <person name="Martin F."/>
            <person name="Cullen D."/>
            <person name="Grigoriev I.V."/>
            <person name="Hibbett D.S."/>
        </authorList>
    </citation>
    <scope>NUCLEOTIDE SEQUENCE [LARGE SCALE GENOMIC DNA]</scope>
    <source>
        <strain evidence="16">RWD-64-598 SS2</strain>
    </source>
</reference>
<evidence type="ECO:0000256" key="7">
    <source>
        <dbReference type="ARBA" id="ARBA00022777"/>
    </source>
</evidence>
<dbReference type="GO" id="GO:0010142">
    <property type="term" value="P:farnesyl diphosphate biosynthetic process, mevalonate pathway"/>
    <property type="evidence" value="ECO:0007669"/>
    <property type="project" value="TreeGrafter"/>
</dbReference>
<dbReference type="GeneID" id="19207481"/>
<comment type="catalytic activity">
    <reaction evidence="12">
        <text>(R)-5-phosphomevalonate + ATP = (R)-5-diphosphomevalonate + ADP</text>
        <dbReference type="Rhea" id="RHEA:16341"/>
        <dbReference type="ChEBI" id="CHEBI:30616"/>
        <dbReference type="ChEBI" id="CHEBI:57557"/>
        <dbReference type="ChEBI" id="CHEBI:58146"/>
        <dbReference type="ChEBI" id="CHEBI:456216"/>
        <dbReference type="EC" id="2.7.4.2"/>
    </reaction>
    <physiologicalReaction direction="left-to-right" evidence="12">
        <dbReference type="Rhea" id="RHEA:16342"/>
    </physiologicalReaction>
</comment>
<accession>A0A5M3MWS7</accession>
<dbReference type="KEGG" id="cput:CONPUDRAFT_51932"/>
<evidence type="ECO:0000256" key="13">
    <source>
        <dbReference type="PIRNR" id="PIRNR017288"/>
    </source>
</evidence>
<feature type="domain" description="GHMP kinase N-terminal" evidence="14">
    <location>
        <begin position="172"/>
        <end position="240"/>
    </location>
</feature>
<dbReference type="Pfam" id="PF00288">
    <property type="entry name" value="GHMP_kinases_N"/>
    <property type="match status" value="1"/>
</dbReference>
<evidence type="ECO:0000256" key="6">
    <source>
        <dbReference type="ARBA" id="ARBA00022741"/>
    </source>
</evidence>
<evidence type="ECO:0000313" key="16">
    <source>
        <dbReference type="Proteomes" id="UP000053558"/>
    </source>
</evidence>
<proteinExistence type="inferred from homology"/>
<evidence type="ECO:0000256" key="11">
    <source>
        <dbReference type="ARBA" id="ARBA00023221"/>
    </source>
</evidence>
<dbReference type="GO" id="GO:0019287">
    <property type="term" value="P:isopentenyl diphosphate biosynthetic process, mevalonate pathway"/>
    <property type="evidence" value="ECO:0007669"/>
    <property type="project" value="UniProtKB-UniRule"/>
</dbReference>
<evidence type="ECO:0000256" key="10">
    <source>
        <dbReference type="ARBA" id="ARBA00023098"/>
    </source>
</evidence>
<name>A0A5M3MWS7_CONPW</name>
<dbReference type="Proteomes" id="UP000053558">
    <property type="component" value="Unassembled WGS sequence"/>
</dbReference>
<evidence type="ECO:0000256" key="4">
    <source>
        <dbReference type="ARBA" id="ARBA00022516"/>
    </source>
</evidence>
<dbReference type="OrthoDB" id="10262935at2759"/>
<comment type="caution">
    <text evidence="15">The sequence shown here is derived from an EMBL/GenBank/DDBJ whole genome shotgun (WGS) entry which is preliminary data.</text>
</comment>
<dbReference type="InterPro" id="IPR035102">
    <property type="entry name" value="Phosphomevalonate_kinase"/>
</dbReference>
<dbReference type="PANTHER" id="PTHR31814">
    <property type="match status" value="1"/>
</dbReference>
<protein>
    <recommendedName>
        <fullName evidence="3 13">Phosphomevalonate kinase</fullName>
        <ecNumber evidence="3 13">2.7.4.2</ecNumber>
    </recommendedName>
</protein>
<gene>
    <name evidence="15" type="ORF">CONPUDRAFT_51932</name>
</gene>
<dbReference type="GO" id="GO:0005777">
    <property type="term" value="C:peroxisome"/>
    <property type="evidence" value="ECO:0007669"/>
    <property type="project" value="TreeGrafter"/>
</dbReference>
<dbReference type="RefSeq" id="XP_007766310.1">
    <property type="nucleotide sequence ID" value="XM_007768120.1"/>
</dbReference>
<dbReference type="EMBL" id="JH711576">
    <property type="protein sequence ID" value="EIW83214.1"/>
    <property type="molecule type" value="Genomic_DNA"/>
</dbReference>
<evidence type="ECO:0000313" key="15">
    <source>
        <dbReference type="EMBL" id="EIW83214.1"/>
    </source>
</evidence>
<dbReference type="GO" id="GO:0006696">
    <property type="term" value="P:ergosterol biosynthetic process"/>
    <property type="evidence" value="ECO:0007669"/>
    <property type="project" value="TreeGrafter"/>
</dbReference>
<evidence type="ECO:0000256" key="1">
    <source>
        <dbReference type="ARBA" id="ARBA00005017"/>
    </source>
</evidence>
<dbReference type="PIRSF" id="PIRSF017288">
    <property type="entry name" value="PMK_GHMP_euk"/>
    <property type="match status" value="1"/>
</dbReference>
<dbReference type="EC" id="2.7.4.2" evidence="3 13"/>
<keyword evidence="11 13" id="KW-0753">Steroid metabolism</keyword>
<sequence length="513" mass="54068">MSSPSPTIVSAPGKVLVAGGYLVLDPAYRGVVVSTSSRFYSVVQDAAGGAAANRIVVRSPQFTDAAWQYDVGFEGGLVSVEPSSGSASKNKFVHLALLHTLKLIAEIRESKGAATEPLAAALTSGIDIAIVGDNDFYSQREKLSSLGLQPTLSDLSSLPPFSPIGVPLASVHKTGLGSSAALITSLVSALLLHLRAIDAERFADGASADRRLAHHAAQFVHCLAQGKVGSGFDVAAAIFGSHMYKRFGEGVIRPLLGMEGAQKLYPVLSPTNTAWDYVAESFTLPPFVRLILGDVSIGSETPSMVKDVLRWRSASGTAEAANVLWNEINESNQGLANALQKLTYLASQIRDEYEATVTELSSLPPSEVWSPKHGVTPLQTPDGSRTVAAGLYEVHQISENIRKLMRTMGQAAKVDIEPPEQTRLLDTCMSIDGVVGGGVPGAGGYDAIWLLVLDPPAAADPPVARVERAWSEYERANAGVSVSPLLARESEEQGARVEALGGVPGLRDAVAAR</sequence>
<dbReference type="PANTHER" id="PTHR31814:SF2">
    <property type="entry name" value="PHOSPHOMEVALONATE KINASE"/>
    <property type="match status" value="1"/>
</dbReference>
<keyword evidence="4 13" id="KW-0444">Lipid biosynthesis</keyword>
<evidence type="ECO:0000256" key="2">
    <source>
        <dbReference type="ARBA" id="ARBA00006495"/>
    </source>
</evidence>
<evidence type="ECO:0000259" key="14">
    <source>
        <dbReference type="Pfam" id="PF00288"/>
    </source>
</evidence>
<keyword evidence="7 13" id="KW-0418">Kinase</keyword>
<dbReference type="GO" id="GO:0004631">
    <property type="term" value="F:phosphomevalonate kinase activity"/>
    <property type="evidence" value="ECO:0007669"/>
    <property type="project" value="UniProtKB-UniRule"/>
</dbReference>
<dbReference type="Gene3D" id="3.30.230.10">
    <property type="match status" value="1"/>
</dbReference>